<dbReference type="InterPro" id="IPR011701">
    <property type="entry name" value="MFS"/>
</dbReference>
<evidence type="ECO:0000256" key="6">
    <source>
        <dbReference type="SAM" id="Phobius"/>
    </source>
</evidence>
<proteinExistence type="predicted"/>
<feature type="transmembrane region" description="Helical" evidence="6">
    <location>
        <begin position="104"/>
        <end position="122"/>
    </location>
</feature>
<dbReference type="InterPro" id="IPR036259">
    <property type="entry name" value="MFS_trans_sf"/>
</dbReference>
<feature type="transmembrane region" description="Helical" evidence="6">
    <location>
        <begin position="261"/>
        <end position="281"/>
    </location>
</feature>
<dbReference type="Pfam" id="PF07690">
    <property type="entry name" value="MFS_1"/>
    <property type="match status" value="1"/>
</dbReference>
<dbReference type="SUPFAM" id="SSF103473">
    <property type="entry name" value="MFS general substrate transporter"/>
    <property type="match status" value="1"/>
</dbReference>
<name>A0ABW4N9D7_9CAUL</name>
<feature type="transmembrane region" description="Helical" evidence="6">
    <location>
        <begin position="200"/>
        <end position="221"/>
    </location>
</feature>
<feature type="transmembrane region" description="Helical" evidence="6">
    <location>
        <begin position="45"/>
        <end position="65"/>
    </location>
</feature>
<evidence type="ECO:0000256" key="4">
    <source>
        <dbReference type="ARBA" id="ARBA00022989"/>
    </source>
</evidence>
<comment type="subcellular location">
    <subcellularLocation>
        <location evidence="1">Cell membrane</location>
        <topology evidence="1">Multi-pass membrane protein</topology>
    </subcellularLocation>
</comment>
<dbReference type="RefSeq" id="WP_377283510.1">
    <property type="nucleotide sequence ID" value="NZ_JBHRSI010000009.1"/>
</dbReference>
<feature type="transmembrane region" description="Helical" evidence="6">
    <location>
        <begin position="348"/>
        <end position="369"/>
    </location>
</feature>
<dbReference type="EMBL" id="JBHUEY010000012">
    <property type="protein sequence ID" value="MFD1785935.1"/>
    <property type="molecule type" value="Genomic_DNA"/>
</dbReference>
<feature type="transmembrane region" description="Helical" evidence="6">
    <location>
        <begin position="134"/>
        <end position="152"/>
    </location>
</feature>
<feature type="transmembrane region" description="Helical" evidence="6">
    <location>
        <begin position="77"/>
        <end position="98"/>
    </location>
</feature>
<dbReference type="Gene3D" id="1.20.1250.20">
    <property type="entry name" value="MFS general substrate transporter like domains"/>
    <property type="match status" value="1"/>
</dbReference>
<feature type="transmembrane region" description="Helical" evidence="6">
    <location>
        <begin position="287"/>
        <end position="307"/>
    </location>
</feature>
<sequence length="381" mass="37507">MTHARLARSPAPILIFGAAVVVATEFVAIGLAPQMASELGVTPTGAGWMMTLFALGSILFGPAAAAGATRLAPHTALALSLLPFAANLLLALFASLPLAMALRLAQGAALPVYVSVAGAVLAARQGAGRGVAQLYIGVTLGGWLAPPLGGLAAEAFGWRAPALALGALSLMAAVCSAFIDAPPVSRRPGGVAALMRTQGFPAQLALSTLLFAAMFAGYAYIATMLRHAGLGAGGTAAGLLLFGLAGFWGNWLGGRLERHTVWGSAGVALAVAVAAAALLAGPGDGPAFAILALWGAAHAAGFVLSQVRVMSAAPAHPDLAGSLNIAAANLGIALGTFTGGFALANAGLAGAGAAVGLFAMATIGLAAVLRRTGDRGSRSAR</sequence>
<evidence type="ECO:0000256" key="3">
    <source>
        <dbReference type="ARBA" id="ARBA00022692"/>
    </source>
</evidence>
<evidence type="ECO:0000256" key="2">
    <source>
        <dbReference type="ARBA" id="ARBA00022475"/>
    </source>
</evidence>
<evidence type="ECO:0000256" key="5">
    <source>
        <dbReference type="ARBA" id="ARBA00023136"/>
    </source>
</evidence>
<keyword evidence="2" id="KW-1003">Cell membrane</keyword>
<dbReference type="PANTHER" id="PTHR43124:SF10">
    <property type="entry name" value="PURINE EFFLUX PUMP PBUE"/>
    <property type="match status" value="1"/>
</dbReference>
<protein>
    <submittedName>
        <fullName evidence="7">MFS transporter</fullName>
    </submittedName>
</protein>
<gene>
    <name evidence="7" type="ORF">ACFSC0_21255</name>
</gene>
<evidence type="ECO:0000313" key="7">
    <source>
        <dbReference type="EMBL" id="MFD1785935.1"/>
    </source>
</evidence>
<evidence type="ECO:0000313" key="8">
    <source>
        <dbReference type="Proteomes" id="UP001597237"/>
    </source>
</evidence>
<keyword evidence="3 6" id="KW-0812">Transmembrane</keyword>
<feature type="transmembrane region" description="Helical" evidence="6">
    <location>
        <begin position="227"/>
        <end position="249"/>
    </location>
</feature>
<reference evidence="8" key="1">
    <citation type="journal article" date="2019" name="Int. J. Syst. Evol. Microbiol.">
        <title>The Global Catalogue of Microorganisms (GCM) 10K type strain sequencing project: providing services to taxonomists for standard genome sequencing and annotation.</title>
        <authorList>
            <consortium name="The Broad Institute Genomics Platform"/>
            <consortium name="The Broad Institute Genome Sequencing Center for Infectious Disease"/>
            <person name="Wu L."/>
            <person name="Ma J."/>
        </authorList>
    </citation>
    <scope>NUCLEOTIDE SEQUENCE [LARGE SCALE GENOMIC DNA]</scope>
    <source>
        <strain evidence="8">DFY28</strain>
    </source>
</reference>
<feature type="transmembrane region" description="Helical" evidence="6">
    <location>
        <begin position="158"/>
        <end position="179"/>
    </location>
</feature>
<dbReference type="Proteomes" id="UP001597237">
    <property type="component" value="Unassembled WGS sequence"/>
</dbReference>
<organism evidence="7 8">
    <name type="scientific">Phenylobacterium terrae</name>
    <dbReference type="NCBI Taxonomy" id="2665495"/>
    <lineage>
        <taxon>Bacteria</taxon>
        <taxon>Pseudomonadati</taxon>
        <taxon>Pseudomonadota</taxon>
        <taxon>Alphaproteobacteria</taxon>
        <taxon>Caulobacterales</taxon>
        <taxon>Caulobacteraceae</taxon>
        <taxon>Phenylobacterium</taxon>
    </lineage>
</organism>
<feature type="transmembrane region" description="Helical" evidence="6">
    <location>
        <begin position="319"/>
        <end position="342"/>
    </location>
</feature>
<dbReference type="PANTHER" id="PTHR43124">
    <property type="entry name" value="PURINE EFFLUX PUMP PBUE"/>
    <property type="match status" value="1"/>
</dbReference>
<dbReference type="InterPro" id="IPR050189">
    <property type="entry name" value="MFS_Efflux_Transporters"/>
</dbReference>
<evidence type="ECO:0000256" key="1">
    <source>
        <dbReference type="ARBA" id="ARBA00004651"/>
    </source>
</evidence>
<accession>A0ABW4N9D7</accession>
<keyword evidence="8" id="KW-1185">Reference proteome</keyword>
<keyword evidence="5 6" id="KW-0472">Membrane</keyword>
<feature type="transmembrane region" description="Helical" evidence="6">
    <location>
        <begin position="12"/>
        <end position="33"/>
    </location>
</feature>
<keyword evidence="4 6" id="KW-1133">Transmembrane helix</keyword>
<comment type="caution">
    <text evidence="7">The sequence shown here is derived from an EMBL/GenBank/DDBJ whole genome shotgun (WGS) entry which is preliminary data.</text>
</comment>